<keyword evidence="1" id="KW-0812">Transmembrane</keyword>
<evidence type="ECO:0000313" key="3">
    <source>
        <dbReference type="Proteomes" id="UP000601435"/>
    </source>
</evidence>
<proteinExistence type="predicted"/>
<organism evidence="2 3">
    <name type="scientific">Symbiodinium necroappetens</name>
    <dbReference type="NCBI Taxonomy" id="1628268"/>
    <lineage>
        <taxon>Eukaryota</taxon>
        <taxon>Sar</taxon>
        <taxon>Alveolata</taxon>
        <taxon>Dinophyceae</taxon>
        <taxon>Suessiales</taxon>
        <taxon>Symbiodiniaceae</taxon>
        <taxon>Symbiodinium</taxon>
    </lineage>
</organism>
<name>A0A812TD60_9DINO</name>
<feature type="transmembrane region" description="Helical" evidence="1">
    <location>
        <begin position="150"/>
        <end position="173"/>
    </location>
</feature>
<dbReference type="Proteomes" id="UP000601435">
    <property type="component" value="Unassembled WGS sequence"/>
</dbReference>
<keyword evidence="1" id="KW-1133">Transmembrane helix</keyword>
<keyword evidence="3" id="KW-1185">Reference proteome</keyword>
<feature type="transmembrane region" description="Helical" evidence="1">
    <location>
        <begin position="110"/>
        <end position="138"/>
    </location>
</feature>
<protein>
    <recommendedName>
        <fullName evidence="4">H(+)-exporting diphosphatase</fullName>
    </recommendedName>
</protein>
<dbReference type="PROSITE" id="PS51257">
    <property type="entry name" value="PROKAR_LIPOPROTEIN"/>
    <property type="match status" value="1"/>
</dbReference>
<dbReference type="AlphaFoldDB" id="A0A812TD60"/>
<comment type="caution">
    <text evidence="2">The sequence shown here is derived from an EMBL/GenBank/DDBJ whole genome shotgun (WGS) entry which is preliminary data.</text>
</comment>
<evidence type="ECO:0000313" key="2">
    <source>
        <dbReference type="EMBL" id="CAE7521491.1"/>
    </source>
</evidence>
<accession>A0A812TD60</accession>
<keyword evidence="1" id="KW-0472">Membrane</keyword>
<reference evidence="2" key="1">
    <citation type="submission" date="2021-02" db="EMBL/GenBank/DDBJ databases">
        <authorList>
            <person name="Dougan E. K."/>
            <person name="Rhodes N."/>
            <person name="Thang M."/>
            <person name="Chan C."/>
        </authorList>
    </citation>
    <scope>NUCLEOTIDE SEQUENCE</scope>
</reference>
<gene>
    <name evidence="2" type="ORF">SNEC2469_LOCUS14921</name>
</gene>
<feature type="non-terminal residue" evidence="2">
    <location>
        <position position="200"/>
    </location>
</feature>
<feature type="transmembrane region" description="Helical" evidence="1">
    <location>
        <begin position="6"/>
        <end position="29"/>
    </location>
</feature>
<evidence type="ECO:0008006" key="4">
    <source>
        <dbReference type="Google" id="ProtNLM"/>
    </source>
</evidence>
<sequence length="200" mass="22034">MGKKIVGLYCGLCVLSFAVISVSCFSKWYQQVFKTLGIKTALKLEVSLLTAHVPAESIMFCKTIRKIKKKVLRSCDTLKDAQPLQDVAADWCAPGIYQAWAVPCQAFNMAYVLGMVVIMCYILDVMLILTSFFLLYYYVSSESHKPIYRYWAAVLHALGTGLFATACVTYTIFGMGRLNSIGGSGIRGLFEAATSVGMTP</sequence>
<dbReference type="EMBL" id="CAJNJA010024061">
    <property type="protein sequence ID" value="CAE7521491.1"/>
    <property type="molecule type" value="Genomic_DNA"/>
</dbReference>
<evidence type="ECO:0000256" key="1">
    <source>
        <dbReference type="SAM" id="Phobius"/>
    </source>
</evidence>